<dbReference type="HOGENOM" id="CLU_020200_1_0_1"/>
<feature type="compositionally biased region" description="Polar residues" evidence="2">
    <location>
        <begin position="346"/>
        <end position="362"/>
    </location>
</feature>
<feature type="region of interest" description="Disordered" evidence="2">
    <location>
        <begin position="329"/>
        <end position="379"/>
    </location>
</feature>
<evidence type="ECO:0000313" key="4">
    <source>
        <dbReference type="Ensembl" id="ENSMLUP00000020304.1"/>
    </source>
</evidence>
<reference evidence="4" key="3">
    <citation type="submission" date="2025-09" db="UniProtKB">
        <authorList>
            <consortium name="Ensembl"/>
        </authorList>
    </citation>
    <scope>IDENTIFICATION</scope>
</reference>
<accession>G1Q9C1</accession>
<evidence type="ECO:0000259" key="3">
    <source>
        <dbReference type="Pfam" id="PF12090"/>
    </source>
</evidence>
<dbReference type="AlphaFoldDB" id="G1Q9C1"/>
<dbReference type="Ensembl" id="ENSMLUT00000025285.1">
    <property type="protein sequence ID" value="ENSMLUP00000020304.1"/>
    <property type="gene ID" value="ENSMLUG00000028600.1"/>
</dbReference>
<evidence type="ECO:0000313" key="5">
    <source>
        <dbReference type="Proteomes" id="UP000001074"/>
    </source>
</evidence>
<feature type="compositionally biased region" description="Basic residues" evidence="2">
    <location>
        <begin position="370"/>
        <end position="379"/>
    </location>
</feature>
<protein>
    <recommendedName>
        <fullName evidence="3">Spt20-like SEP domain-containing protein</fullName>
    </recommendedName>
</protein>
<proteinExistence type="inferred from homology"/>
<dbReference type="GeneTree" id="ENSGT00390000013549"/>
<feature type="region of interest" description="Disordered" evidence="2">
    <location>
        <begin position="248"/>
        <end position="280"/>
    </location>
</feature>
<sequence>MRGALKRAPDHAERGTESAQQRPPKRKSSSPEEKSLHEKLYDLYVEEYGKEPEGTEELTRNVDLLEKLVRRESLSRLVVNLFPGEEGYSLVLMGENELYSETIRLPCEERDFLEYLDAEELPPILVDALENSQANIFQSGCVITEVRDYRQCTNGDRGRYQSRHVLLRPAMQTSASDVHAIAGNNQTWAQEDRLSLESQPVLAPAEPLCPGPSVSVACSEHELLYDDQKMNSPPMRRDLQEDYSAASLNPQQDLPCGPPPPELGAWAPDQQSQESQADQQDDLEIFDENSLDLWKQLAFDLQLPFDFDIEKFAEDWPFQCDDANSIIWPDSEAEDDPLLGCEGDDPSQTTKPPVMQSQNDPFNSGERPPKKVRRRRKTPRPYCYTDDHSYCLVPGSKTRAGKATGESKKSVKRRYRCAVRAAQASCGSASLSQLSPGRAAEQPRAATVQSAVQAQGGQHAPPVIPIPCSSGNSSLGKPFTSQQASRIRIWQLPSPAPASEPPSLAQKPVVEVRRVRTLPTATVTSASTSHATPVIRVKASSADPKVVRLLGPVRIVRTVVRGYNPTQGSPCRARAPSAVKPSSLPSGGQPKDAGPAAPQAPSPGGVQYVLGNLSSLRPVRVLWVPHGSDISAILQQAQQQRQVLYPLIPQPQQQQPPTSHLPQPVAQVSSVQGCSRQQRGLSAPQAAAINPNGVGSVQQSQREAATVPVENRASPRGCGSSISPTSSARWGPAGSRPGQRPREW</sequence>
<feature type="compositionally biased region" description="Basic and acidic residues" evidence="2">
    <location>
        <begin position="7"/>
        <end position="16"/>
    </location>
</feature>
<reference evidence="4 5" key="1">
    <citation type="journal article" date="2011" name="Nature">
        <title>A high-resolution map of human evolutionary constraint using 29 mammals.</title>
        <authorList>
            <person name="Lindblad-Toh K."/>
            <person name="Garber M."/>
            <person name="Zuk O."/>
            <person name="Lin M.F."/>
            <person name="Parker B.J."/>
            <person name="Washietl S."/>
            <person name="Kheradpour P."/>
            <person name="Ernst J."/>
            <person name="Jordan G."/>
            <person name="Mauceli E."/>
            <person name="Ward L.D."/>
            <person name="Lowe C.B."/>
            <person name="Holloway A.K."/>
            <person name="Clamp M."/>
            <person name="Gnerre S."/>
            <person name="Alfoldi J."/>
            <person name="Beal K."/>
            <person name="Chang J."/>
            <person name="Clawson H."/>
            <person name="Cuff J."/>
            <person name="Di Palma F."/>
            <person name="Fitzgerald S."/>
            <person name="Flicek P."/>
            <person name="Guttman M."/>
            <person name="Hubisz M.J."/>
            <person name="Jaffe D.B."/>
            <person name="Jungreis I."/>
            <person name="Kent W.J."/>
            <person name="Kostka D."/>
            <person name="Lara M."/>
            <person name="Martins A.L."/>
            <person name="Massingham T."/>
            <person name="Moltke I."/>
            <person name="Raney B.J."/>
            <person name="Rasmussen M.D."/>
            <person name="Robinson J."/>
            <person name="Stark A."/>
            <person name="Vilella A.J."/>
            <person name="Wen J."/>
            <person name="Xie X."/>
            <person name="Zody M.C."/>
            <person name="Baldwin J."/>
            <person name="Bloom T."/>
            <person name="Chin C.W."/>
            <person name="Heiman D."/>
            <person name="Nicol R."/>
            <person name="Nusbaum C."/>
            <person name="Young S."/>
            <person name="Wilkinson J."/>
            <person name="Worley K.C."/>
            <person name="Kovar C.L."/>
            <person name="Muzny D.M."/>
            <person name="Gibbs R.A."/>
            <person name="Cree A."/>
            <person name="Dihn H.H."/>
            <person name="Fowler G."/>
            <person name="Jhangiani S."/>
            <person name="Joshi V."/>
            <person name="Lee S."/>
            <person name="Lewis L.R."/>
            <person name="Nazareth L.V."/>
            <person name="Okwuonu G."/>
            <person name="Santibanez J."/>
            <person name="Warren W.C."/>
            <person name="Mardis E.R."/>
            <person name="Weinstock G.M."/>
            <person name="Wilson R.K."/>
            <person name="Delehaunty K."/>
            <person name="Dooling D."/>
            <person name="Fronik C."/>
            <person name="Fulton L."/>
            <person name="Fulton B."/>
            <person name="Graves T."/>
            <person name="Minx P."/>
            <person name="Sodergren E."/>
            <person name="Birney E."/>
            <person name="Margulies E.H."/>
            <person name="Herrero J."/>
            <person name="Green E.D."/>
            <person name="Haussler D."/>
            <person name="Siepel A."/>
            <person name="Goldman N."/>
            <person name="Pollard K.S."/>
            <person name="Pedersen J.S."/>
            <person name="Lander E.S."/>
            <person name="Kellis M."/>
        </authorList>
    </citation>
    <scope>NUCLEOTIDE SEQUENCE [LARGE SCALE GENOMIC DNA]</scope>
</reference>
<dbReference type="eggNOG" id="ENOG502QS30">
    <property type="taxonomic scope" value="Eukaryota"/>
</dbReference>
<feature type="region of interest" description="Disordered" evidence="2">
    <location>
        <begin position="563"/>
        <end position="603"/>
    </location>
</feature>
<dbReference type="InterPro" id="IPR046468">
    <property type="entry name" value="Spt20-like_SEP"/>
</dbReference>
<reference evidence="4" key="2">
    <citation type="submission" date="2025-08" db="UniProtKB">
        <authorList>
            <consortium name="Ensembl"/>
        </authorList>
    </citation>
    <scope>IDENTIFICATION</scope>
</reference>
<keyword evidence="5" id="KW-1185">Reference proteome</keyword>
<feature type="compositionally biased region" description="Low complexity" evidence="2">
    <location>
        <begin position="269"/>
        <end position="278"/>
    </location>
</feature>
<dbReference type="PANTHER" id="PTHR13526:SF16">
    <property type="entry name" value="SPT20-LIKE SEP DOMAIN-CONTAINING PROTEIN"/>
    <property type="match status" value="1"/>
</dbReference>
<dbReference type="Proteomes" id="UP000001074">
    <property type="component" value="Unassembled WGS sequence"/>
</dbReference>
<dbReference type="InterPro" id="IPR021950">
    <property type="entry name" value="Spt20"/>
</dbReference>
<dbReference type="InParanoid" id="G1Q9C1"/>
<evidence type="ECO:0000256" key="2">
    <source>
        <dbReference type="SAM" id="MobiDB-lite"/>
    </source>
</evidence>
<feature type="compositionally biased region" description="Polar residues" evidence="2">
    <location>
        <begin position="693"/>
        <end position="703"/>
    </location>
</feature>
<gene>
    <name evidence="4" type="primary">LOC102434146</name>
</gene>
<feature type="region of interest" description="Disordered" evidence="2">
    <location>
        <begin position="1"/>
        <end position="37"/>
    </location>
</feature>
<evidence type="ECO:0000256" key="1">
    <source>
        <dbReference type="ARBA" id="ARBA00009112"/>
    </source>
</evidence>
<feature type="compositionally biased region" description="Acidic residues" evidence="2">
    <location>
        <begin position="331"/>
        <end position="345"/>
    </location>
</feature>
<dbReference type="STRING" id="59463.ENSMLUP00000020304"/>
<dbReference type="GO" id="GO:0006357">
    <property type="term" value="P:regulation of transcription by RNA polymerase II"/>
    <property type="evidence" value="ECO:0007669"/>
    <property type="project" value="TreeGrafter"/>
</dbReference>
<comment type="similarity">
    <text evidence="1">Belongs to the SPT20 family.</text>
</comment>
<feature type="region of interest" description="Disordered" evidence="2">
    <location>
        <begin position="671"/>
        <end position="744"/>
    </location>
</feature>
<dbReference type="EMBL" id="AAPE02010398">
    <property type="status" value="NOT_ANNOTATED_CDS"/>
    <property type="molecule type" value="Genomic_DNA"/>
</dbReference>
<dbReference type="GO" id="GO:0000124">
    <property type="term" value="C:SAGA complex"/>
    <property type="evidence" value="ECO:0007669"/>
    <property type="project" value="InterPro"/>
</dbReference>
<dbReference type="PANTHER" id="PTHR13526">
    <property type="entry name" value="TRANSCRIPTION FACTOR SPT20 HOMOLOG"/>
    <property type="match status" value="1"/>
</dbReference>
<organism evidence="4 5">
    <name type="scientific">Myotis lucifugus</name>
    <name type="common">Little brown bat</name>
    <dbReference type="NCBI Taxonomy" id="59463"/>
    <lineage>
        <taxon>Eukaryota</taxon>
        <taxon>Metazoa</taxon>
        <taxon>Chordata</taxon>
        <taxon>Craniata</taxon>
        <taxon>Vertebrata</taxon>
        <taxon>Euteleostomi</taxon>
        <taxon>Mammalia</taxon>
        <taxon>Eutheria</taxon>
        <taxon>Laurasiatheria</taxon>
        <taxon>Chiroptera</taxon>
        <taxon>Yangochiroptera</taxon>
        <taxon>Vespertilionidae</taxon>
        <taxon>Myotis</taxon>
    </lineage>
</organism>
<dbReference type="GO" id="GO:0003712">
    <property type="term" value="F:transcription coregulator activity"/>
    <property type="evidence" value="ECO:0007669"/>
    <property type="project" value="InterPro"/>
</dbReference>
<feature type="compositionally biased region" description="Low complexity" evidence="2">
    <location>
        <begin position="593"/>
        <end position="603"/>
    </location>
</feature>
<dbReference type="Pfam" id="PF12090">
    <property type="entry name" value="Spt20_SEP"/>
    <property type="match status" value="1"/>
</dbReference>
<name>G1Q9C1_MYOLU</name>
<feature type="compositionally biased region" description="Polar residues" evidence="2">
    <location>
        <begin position="671"/>
        <end position="680"/>
    </location>
</feature>
<feature type="domain" description="Spt20-like SEP" evidence="3">
    <location>
        <begin position="77"/>
        <end position="217"/>
    </location>
</feature>